<sequence>MFIITYIYIYTHIYWRRQPILKTLIDLTRNPKAPVFPALPAVDEHSDRKNQITPRHVSFGTADVARIPSLIIGCLGALSNGGTSDTSAGDTQMGEGEAEGEKGKEGEKEAECRSLCRVHTLSQPQGM</sequence>
<feature type="region of interest" description="Disordered" evidence="1">
    <location>
        <begin position="82"/>
        <end position="111"/>
    </location>
</feature>
<organism evidence="2 3">
    <name type="scientific">Kipferlia bialata</name>
    <dbReference type="NCBI Taxonomy" id="797122"/>
    <lineage>
        <taxon>Eukaryota</taxon>
        <taxon>Metamonada</taxon>
        <taxon>Carpediemonas-like organisms</taxon>
        <taxon>Kipferlia</taxon>
    </lineage>
</organism>
<evidence type="ECO:0000256" key="1">
    <source>
        <dbReference type="SAM" id="MobiDB-lite"/>
    </source>
</evidence>
<dbReference type="AlphaFoldDB" id="A0A9K3DAQ3"/>
<dbReference type="EMBL" id="BDIP01006598">
    <property type="protein sequence ID" value="GIQ90745.1"/>
    <property type="molecule type" value="Genomic_DNA"/>
</dbReference>
<name>A0A9K3DAQ3_9EUKA</name>
<gene>
    <name evidence="2" type="ORF">KIPB_013651</name>
</gene>
<accession>A0A9K3DAQ3</accession>
<evidence type="ECO:0000313" key="3">
    <source>
        <dbReference type="Proteomes" id="UP000265618"/>
    </source>
</evidence>
<feature type="compositionally biased region" description="Basic and acidic residues" evidence="1">
    <location>
        <begin position="99"/>
        <end position="111"/>
    </location>
</feature>
<comment type="caution">
    <text evidence="2">The sequence shown here is derived from an EMBL/GenBank/DDBJ whole genome shotgun (WGS) entry which is preliminary data.</text>
</comment>
<keyword evidence="3" id="KW-1185">Reference proteome</keyword>
<reference evidence="2 3" key="1">
    <citation type="journal article" date="2018" name="PLoS ONE">
        <title>The draft genome of Kipferlia bialata reveals reductive genome evolution in fornicate parasites.</title>
        <authorList>
            <person name="Tanifuji G."/>
            <person name="Takabayashi S."/>
            <person name="Kume K."/>
            <person name="Takagi M."/>
            <person name="Nakayama T."/>
            <person name="Kamikawa R."/>
            <person name="Inagaki Y."/>
            <person name="Hashimoto T."/>
        </authorList>
    </citation>
    <scope>NUCLEOTIDE SEQUENCE [LARGE SCALE GENOMIC DNA]</scope>
    <source>
        <strain evidence="2">NY0173</strain>
    </source>
</reference>
<evidence type="ECO:0000313" key="2">
    <source>
        <dbReference type="EMBL" id="GIQ90745.1"/>
    </source>
</evidence>
<protein>
    <submittedName>
        <fullName evidence="2">Uncharacterized protein</fullName>
    </submittedName>
</protein>
<proteinExistence type="predicted"/>
<dbReference type="Proteomes" id="UP000265618">
    <property type="component" value="Unassembled WGS sequence"/>
</dbReference>